<dbReference type="RefSeq" id="WP_046220709.1">
    <property type="nucleotide sequence ID" value="NZ_JWYV01000008.1"/>
</dbReference>
<dbReference type="PATRIC" id="fig|265726.11.peg.4382"/>
<evidence type="ECO:0000313" key="4">
    <source>
        <dbReference type="Proteomes" id="UP000033633"/>
    </source>
</evidence>
<keyword evidence="3" id="KW-0575">Peroxidase</keyword>
<name>A0A0F5VCG9_9GAMM</name>
<dbReference type="InterPro" id="IPR029032">
    <property type="entry name" value="AhpD-like"/>
</dbReference>
<evidence type="ECO:0000313" key="3">
    <source>
        <dbReference type="EMBL" id="KKC99772.1"/>
    </source>
</evidence>
<feature type="compositionally biased region" description="Polar residues" evidence="1">
    <location>
        <begin position="193"/>
        <end position="203"/>
    </location>
</feature>
<feature type="region of interest" description="Disordered" evidence="1">
    <location>
        <begin position="182"/>
        <end position="203"/>
    </location>
</feature>
<feature type="domain" description="Carboxymuconolactone decarboxylase-like" evidence="2">
    <location>
        <begin position="45"/>
        <end position="121"/>
    </location>
</feature>
<dbReference type="OrthoDB" id="9801997at2"/>
<dbReference type="PANTHER" id="PTHR34846">
    <property type="entry name" value="4-CARBOXYMUCONOLACTONE DECARBOXYLASE FAMILY PROTEIN (AFU_ORTHOLOGUE AFUA_6G11590)"/>
    <property type="match status" value="1"/>
</dbReference>
<dbReference type="Proteomes" id="UP000033633">
    <property type="component" value="Unassembled WGS sequence"/>
</dbReference>
<feature type="compositionally biased region" description="Basic and acidic residues" evidence="1">
    <location>
        <begin position="182"/>
        <end position="192"/>
    </location>
</feature>
<dbReference type="SUPFAM" id="SSF69118">
    <property type="entry name" value="AhpD-like"/>
    <property type="match status" value="1"/>
</dbReference>
<dbReference type="PANTHER" id="PTHR34846:SF10">
    <property type="entry name" value="CYTOPLASMIC PROTEIN"/>
    <property type="match status" value="1"/>
</dbReference>
<proteinExistence type="predicted"/>
<protein>
    <submittedName>
        <fullName evidence="3">Alkylhydroperoxidase</fullName>
    </submittedName>
</protein>
<evidence type="ECO:0000259" key="2">
    <source>
        <dbReference type="Pfam" id="PF02627"/>
    </source>
</evidence>
<organism evidence="3 4">
    <name type="scientific">Photobacterium halotolerans</name>
    <dbReference type="NCBI Taxonomy" id="265726"/>
    <lineage>
        <taxon>Bacteria</taxon>
        <taxon>Pseudomonadati</taxon>
        <taxon>Pseudomonadota</taxon>
        <taxon>Gammaproteobacteria</taxon>
        <taxon>Vibrionales</taxon>
        <taxon>Vibrionaceae</taxon>
        <taxon>Photobacterium</taxon>
    </lineage>
</organism>
<accession>A0A0F5VCG9</accession>
<dbReference type="EMBL" id="JWYV01000008">
    <property type="protein sequence ID" value="KKC99772.1"/>
    <property type="molecule type" value="Genomic_DNA"/>
</dbReference>
<comment type="caution">
    <text evidence="3">The sequence shown here is derived from an EMBL/GenBank/DDBJ whole genome shotgun (WGS) entry which is preliminary data.</text>
</comment>
<gene>
    <name evidence="3" type="ORF">KY46_11145</name>
</gene>
<reference evidence="3 4" key="1">
    <citation type="submission" date="2014-12" db="EMBL/GenBank/DDBJ databases">
        <title>Mercury Reductase activity and rhizosphere competence traits in the genome of root associated Photobacterium halotolerans MELD1.</title>
        <authorList>
            <person name="Mathew D.C."/>
            <person name="Huang C.-C."/>
        </authorList>
    </citation>
    <scope>NUCLEOTIDE SEQUENCE [LARGE SCALE GENOMIC DNA]</scope>
    <source>
        <strain evidence="3 4">MELD1</strain>
    </source>
</reference>
<dbReference type="STRING" id="265726.KY46_11145"/>
<dbReference type="NCBIfam" id="TIGR00778">
    <property type="entry name" value="ahpD_dom"/>
    <property type="match status" value="1"/>
</dbReference>
<sequence>MRITPKQQYSIWIRPLLWLQRKNFGQPLNPALLWGRRPVLFYLVASFFGYLDRKRSPISDVVRSLICVRVSQLNDCAFCIDANGMRLAQRCQSVEKIQSLSDWQQSPLFDAQEKAVLAYTEAMTVTGMKVTQQMLDDLKQWYDDDALVELTALVSFQNLSAKFNTALDVPSQAFCTIPLTKDHKHTEQKDQPSHSNASQQQRR</sequence>
<evidence type="ECO:0000256" key="1">
    <source>
        <dbReference type="SAM" id="MobiDB-lite"/>
    </source>
</evidence>
<dbReference type="InterPro" id="IPR004675">
    <property type="entry name" value="AhpD_core"/>
</dbReference>
<dbReference type="GO" id="GO:0051920">
    <property type="term" value="F:peroxiredoxin activity"/>
    <property type="evidence" value="ECO:0007669"/>
    <property type="project" value="InterPro"/>
</dbReference>
<dbReference type="Gene3D" id="1.20.1290.10">
    <property type="entry name" value="AhpD-like"/>
    <property type="match status" value="1"/>
</dbReference>
<dbReference type="AlphaFoldDB" id="A0A0F5VCG9"/>
<dbReference type="Pfam" id="PF02627">
    <property type="entry name" value="CMD"/>
    <property type="match status" value="1"/>
</dbReference>
<dbReference type="InterPro" id="IPR003779">
    <property type="entry name" value="CMD-like"/>
</dbReference>
<keyword evidence="4" id="KW-1185">Reference proteome</keyword>
<keyword evidence="3" id="KW-0560">Oxidoreductase</keyword>